<dbReference type="Pfam" id="PF00082">
    <property type="entry name" value="Peptidase_S8"/>
    <property type="match status" value="1"/>
</dbReference>
<evidence type="ECO:0000256" key="10">
    <source>
        <dbReference type="ARBA" id="ARBA00022825"/>
    </source>
</evidence>
<keyword evidence="13" id="KW-0865">Zymogen</keyword>
<evidence type="ECO:0000256" key="16">
    <source>
        <dbReference type="SAM" id="SignalP"/>
    </source>
</evidence>
<dbReference type="GO" id="GO:0046872">
    <property type="term" value="F:metal ion binding"/>
    <property type="evidence" value="ECO:0007669"/>
    <property type="project" value="UniProtKB-UniRule"/>
</dbReference>
<keyword evidence="9 15" id="KW-0378">Hydrolase</keyword>
<sequence length="629" mass="67049">MPLLYQSLVCLTLSFIATALTSPRIVHERRDAAPSGWRTVRRANADLKLPLRIALAQPNLAHLDDYLLEVSHPESPSYGKHWSAAKVAETFKPSPDAVKAVLDWLEDEGVETHRVKLSKGGSWVHADVTITEAESLLGTEYHVYQHGASGTEHIACEEKYHLPEHVAEHVDLVMPTLHFDVHTIGKRSIDKSIGQPGAGIVNPKVMDASALVSTNETSCDQQITPDCIRQLYNFNYTSVAAGNNSIGIVEYTPVAYLAADMDMFFGNYSPSQVGQRPALVSIDGGYEQTSFGGFSINGEANLDLEFAMALVGPTQNVTLYQVGDLEEGGSFNNFLDALDASYCNYDGGDDSAFDGVYPDSTYKSKDCGTARLANVISTSYGYTEALLGSAYIERQCYEYGKLGLMGVTFLYSSGDNGVAGNGECLDANGVTNSSGTRFNPGFPATCPYVTAVGATQMQPGKTVHDPEVACDTNIYSGGGFSNTFGIPEWQADAVHGFLNSYHTPYAAGTFNSTGISRGYPDIALNGLNYTVVSNGRMQLVAGTSASAPAAAAMLAAVNDARIATGKSTIGFINPTIYSSNFSGGFNDITSGNNPGCGTNGFSAQPGWDPVTGLGTLNFPKLLELWTALP</sequence>
<keyword evidence="7 15" id="KW-0479">Metal-binding</keyword>
<evidence type="ECO:0000256" key="13">
    <source>
        <dbReference type="ARBA" id="ARBA00023145"/>
    </source>
</evidence>
<keyword evidence="10 15" id="KW-0720">Serine protease</keyword>
<evidence type="ECO:0000256" key="2">
    <source>
        <dbReference type="ARBA" id="ARBA00002451"/>
    </source>
</evidence>
<keyword evidence="8 16" id="KW-0732">Signal</keyword>
<comment type="cofactor">
    <cofactor evidence="15">
        <name>Ca(2+)</name>
        <dbReference type="ChEBI" id="CHEBI:29108"/>
    </cofactor>
    <text evidence="15">Binds 1 Ca(2+) ion per subunit.</text>
</comment>
<evidence type="ECO:0000256" key="15">
    <source>
        <dbReference type="PROSITE-ProRule" id="PRU01032"/>
    </source>
</evidence>
<dbReference type="PROSITE" id="PS51695">
    <property type="entry name" value="SEDOLISIN"/>
    <property type="match status" value="1"/>
</dbReference>
<keyword evidence="12" id="KW-0843">Virulence</keyword>
<evidence type="ECO:0000313" key="19">
    <source>
        <dbReference type="Proteomes" id="UP000015241"/>
    </source>
</evidence>
<gene>
    <name evidence="18" type="ORF">FOMPIDRAFT_1025391</name>
</gene>
<dbReference type="HOGENOM" id="CLU_013783_4_0_1"/>
<dbReference type="InterPro" id="IPR036852">
    <property type="entry name" value="Peptidase_S8/S53_dom_sf"/>
</dbReference>
<feature type="active site" description="Charge relay system" evidence="15">
    <location>
        <position position="544"/>
    </location>
</feature>
<dbReference type="InterPro" id="IPR000209">
    <property type="entry name" value="Peptidase_S8/S53_dom"/>
</dbReference>
<reference evidence="18 19" key="1">
    <citation type="journal article" date="2012" name="Science">
        <title>The Paleozoic origin of enzymatic lignin decomposition reconstructed from 31 fungal genomes.</title>
        <authorList>
            <person name="Floudas D."/>
            <person name="Binder M."/>
            <person name="Riley R."/>
            <person name="Barry K."/>
            <person name="Blanchette R.A."/>
            <person name="Henrissat B."/>
            <person name="Martinez A.T."/>
            <person name="Otillar R."/>
            <person name="Spatafora J.W."/>
            <person name="Yadav J.S."/>
            <person name="Aerts A."/>
            <person name="Benoit I."/>
            <person name="Boyd A."/>
            <person name="Carlson A."/>
            <person name="Copeland A."/>
            <person name="Coutinho P.M."/>
            <person name="de Vries R.P."/>
            <person name="Ferreira P."/>
            <person name="Findley K."/>
            <person name="Foster B."/>
            <person name="Gaskell J."/>
            <person name="Glotzer D."/>
            <person name="Gorecki P."/>
            <person name="Heitman J."/>
            <person name="Hesse C."/>
            <person name="Hori C."/>
            <person name="Igarashi K."/>
            <person name="Jurgens J.A."/>
            <person name="Kallen N."/>
            <person name="Kersten P."/>
            <person name="Kohler A."/>
            <person name="Kuees U."/>
            <person name="Kumar T.K.A."/>
            <person name="Kuo A."/>
            <person name="LaButti K."/>
            <person name="Larrondo L.F."/>
            <person name="Lindquist E."/>
            <person name="Ling A."/>
            <person name="Lombard V."/>
            <person name="Lucas S."/>
            <person name="Lundell T."/>
            <person name="Martin R."/>
            <person name="McLaughlin D.J."/>
            <person name="Morgenstern I."/>
            <person name="Morin E."/>
            <person name="Murat C."/>
            <person name="Nagy L.G."/>
            <person name="Nolan M."/>
            <person name="Ohm R.A."/>
            <person name="Patyshakuliyeva A."/>
            <person name="Rokas A."/>
            <person name="Ruiz-Duenas F.J."/>
            <person name="Sabat G."/>
            <person name="Salamov A."/>
            <person name="Samejima M."/>
            <person name="Schmutz J."/>
            <person name="Slot J.C."/>
            <person name="St John F."/>
            <person name="Stenlid J."/>
            <person name="Sun H."/>
            <person name="Sun S."/>
            <person name="Syed K."/>
            <person name="Tsang A."/>
            <person name="Wiebenga A."/>
            <person name="Young D."/>
            <person name="Pisabarro A."/>
            <person name="Eastwood D.C."/>
            <person name="Martin F."/>
            <person name="Cullen D."/>
            <person name="Grigoriev I.V."/>
            <person name="Hibbett D.S."/>
        </authorList>
    </citation>
    <scope>NUCLEOTIDE SEQUENCE</scope>
    <source>
        <strain evidence="19">FP-58527</strain>
    </source>
</reference>
<dbReference type="Gene3D" id="3.40.50.200">
    <property type="entry name" value="Peptidase S8/S53 domain"/>
    <property type="match status" value="1"/>
</dbReference>
<proteinExistence type="predicted"/>
<evidence type="ECO:0000256" key="12">
    <source>
        <dbReference type="ARBA" id="ARBA00023026"/>
    </source>
</evidence>
<feature type="active site" description="Charge relay system" evidence="15">
    <location>
        <position position="303"/>
    </location>
</feature>
<dbReference type="GO" id="GO:0006508">
    <property type="term" value="P:proteolysis"/>
    <property type="evidence" value="ECO:0007669"/>
    <property type="project" value="UniProtKB-KW"/>
</dbReference>
<dbReference type="FunFam" id="3.40.50.200:FF:000015">
    <property type="entry name" value="Tripeptidyl peptidase A"/>
    <property type="match status" value="1"/>
</dbReference>
<dbReference type="MEROPS" id="S53.007"/>
<comment type="catalytic activity">
    <reaction evidence="1">
        <text>Release of an N-terminal tripeptide from a polypeptide.</text>
        <dbReference type="EC" id="3.4.14.10"/>
    </reaction>
</comment>
<evidence type="ECO:0000256" key="7">
    <source>
        <dbReference type="ARBA" id="ARBA00022723"/>
    </source>
</evidence>
<keyword evidence="19" id="KW-1185">Reference proteome</keyword>
<feature type="binding site" evidence="15">
    <location>
        <position position="608"/>
    </location>
    <ligand>
        <name>Ca(2+)</name>
        <dbReference type="ChEBI" id="CHEBI:29108"/>
    </ligand>
</feature>
<keyword evidence="11 15" id="KW-0106">Calcium</keyword>
<name>S8FDB2_FOMSC</name>
<evidence type="ECO:0000256" key="9">
    <source>
        <dbReference type="ARBA" id="ARBA00022801"/>
    </source>
</evidence>
<dbReference type="SUPFAM" id="SSF54897">
    <property type="entry name" value="Protease propeptides/inhibitors"/>
    <property type="match status" value="1"/>
</dbReference>
<dbReference type="STRING" id="743788.S8FDB2"/>
<feature type="binding site" evidence="15">
    <location>
        <position position="587"/>
    </location>
    <ligand>
        <name>Ca(2+)</name>
        <dbReference type="ChEBI" id="CHEBI:29108"/>
    </ligand>
</feature>
<evidence type="ECO:0000259" key="17">
    <source>
        <dbReference type="PROSITE" id="PS51695"/>
    </source>
</evidence>
<accession>S8FDB2</accession>
<protein>
    <recommendedName>
        <fullName evidence="4">tripeptidyl-peptidase II</fullName>
        <ecNumber evidence="4">3.4.14.10</ecNumber>
    </recommendedName>
</protein>
<dbReference type="SUPFAM" id="SSF52743">
    <property type="entry name" value="Subtilisin-like"/>
    <property type="match status" value="1"/>
</dbReference>
<dbReference type="PROSITE" id="PS00138">
    <property type="entry name" value="SUBTILASE_SER"/>
    <property type="match status" value="1"/>
</dbReference>
<comment type="subcellular location">
    <subcellularLocation>
        <location evidence="3">Secreted</location>
        <location evidence="3">Extracellular space</location>
    </subcellularLocation>
</comment>
<evidence type="ECO:0000256" key="14">
    <source>
        <dbReference type="ARBA" id="ARBA00023180"/>
    </source>
</evidence>
<dbReference type="EC" id="3.4.14.10" evidence="4"/>
<feature type="active site" description="Charge relay system" evidence="15">
    <location>
        <position position="299"/>
    </location>
</feature>
<dbReference type="OrthoDB" id="409122at2759"/>
<dbReference type="PANTHER" id="PTHR14218">
    <property type="entry name" value="PROTEASE S8 TRIPEPTIDYL PEPTIDASE I CLN2"/>
    <property type="match status" value="1"/>
</dbReference>
<keyword evidence="5" id="KW-0964">Secreted</keyword>
<dbReference type="CDD" id="cd11377">
    <property type="entry name" value="Pro-peptidase_S53"/>
    <property type="match status" value="1"/>
</dbReference>
<feature type="binding site" evidence="15">
    <location>
        <position position="588"/>
    </location>
    <ligand>
        <name>Ca(2+)</name>
        <dbReference type="ChEBI" id="CHEBI:29108"/>
    </ligand>
</feature>
<dbReference type="Pfam" id="PF09286">
    <property type="entry name" value="Pro-kuma_activ"/>
    <property type="match status" value="1"/>
</dbReference>
<dbReference type="AlphaFoldDB" id="S8FDB2"/>
<dbReference type="PANTHER" id="PTHR14218:SF19">
    <property type="entry name" value="SERINE PROTEASE AORO, PUTATIVE (AFU_ORTHOLOGUE AFUA_6G10250)-RELATED"/>
    <property type="match status" value="1"/>
</dbReference>
<dbReference type="InParanoid" id="S8FDB2"/>
<dbReference type="GO" id="GO:0008240">
    <property type="term" value="F:tripeptidyl-peptidase activity"/>
    <property type="evidence" value="ECO:0007669"/>
    <property type="project" value="UniProtKB-EC"/>
</dbReference>
<dbReference type="CDD" id="cd04056">
    <property type="entry name" value="Peptidases_S53"/>
    <property type="match status" value="1"/>
</dbReference>
<dbReference type="GO" id="GO:0005576">
    <property type="term" value="C:extracellular region"/>
    <property type="evidence" value="ECO:0007669"/>
    <property type="project" value="UniProtKB-SubCell"/>
</dbReference>
<organism evidence="18 19">
    <name type="scientific">Fomitopsis schrenkii</name>
    <name type="common">Brown rot fungus</name>
    <dbReference type="NCBI Taxonomy" id="2126942"/>
    <lineage>
        <taxon>Eukaryota</taxon>
        <taxon>Fungi</taxon>
        <taxon>Dikarya</taxon>
        <taxon>Basidiomycota</taxon>
        <taxon>Agaricomycotina</taxon>
        <taxon>Agaricomycetes</taxon>
        <taxon>Polyporales</taxon>
        <taxon>Fomitopsis</taxon>
    </lineage>
</organism>
<evidence type="ECO:0000313" key="18">
    <source>
        <dbReference type="EMBL" id="EPS96484.1"/>
    </source>
</evidence>
<dbReference type="InterPro" id="IPR015366">
    <property type="entry name" value="S53_propep"/>
</dbReference>
<dbReference type="InterPro" id="IPR050819">
    <property type="entry name" value="Tripeptidyl-peptidase_I"/>
</dbReference>
<feature type="binding site" evidence="15">
    <location>
        <position position="606"/>
    </location>
    <ligand>
        <name>Ca(2+)</name>
        <dbReference type="ChEBI" id="CHEBI:29108"/>
    </ligand>
</feature>
<dbReference type="eggNOG" id="ENOG502QZ4I">
    <property type="taxonomic scope" value="Eukaryota"/>
</dbReference>
<feature type="chain" id="PRO_5004563780" description="tripeptidyl-peptidase II" evidence="16">
    <location>
        <begin position="20"/>
        <end position="629"/>
    </location>
</feature>
<evidence type="ECO:0000256" key="1">
    <source>
        <dbReference type="ARBA" id="ARBA00001910"/>
    </source>
</evidence>
<dbReference type="SMART" id="SM00944">
    <property type="entry name" value="Pro-kuma_activ"/>
    <property type="match status" value="1"/>
</dbReference>
<evidence type="ECO:0000256" key="8">
    <source>
        <dbReference type="ARBA" id="ARBA00022729"/>
    </source>
</evidence>
<feature type="signal peptide" evidence="16">
    <location>
        <begin position="1"/>
        <end position="19"/>
    </location>
</feature>
<keyword evidence="14" id="KW-0325">Glycoprotein</keyword>
<dbReference type="GO" id="GO:0004252">
    <property type="term" value="F:serine-type endopeptidase activity"/>
    <property type="evidence" value="ECO:0007669"/>
    <property type="project" value="UniProtKB-UniRule"/>
</dbReference>
<evidence type="ECO:0000256" key="4">
    <source>
        <dbReference type="ARBA" id="ARBA00012462"/>
    </source>
</evidence>
<dbReference type="EMBL" id="KE504188">
    <property type="protein sequence ID" value="EPS96484.1"/>
    <property type="molecule type" value="Genomic_DNA"/>
</dbReference>
<dbReference type="InterPro" id="IPR030400">
    <property type="entry name" value="Sedolisin_dom"/>
</dbReference>
<dbReference type="Proteomes" id="UP000015241">
    <property type="component" value="Unassembled WGS sequence"/>
</dbReference>
<dbReference type="InterPro" id="IPR023828">
    <property type="entry name" value="Peptidase_S8_Ser-AS"/>
</dbReference>
<keyword evidence="6 15" id="KW-0645">Protease</keyword>
<feature type="domain" description="Peptidase S53" evidence="17">
    <location>
        <begin position="222"/>
        <end position="628"/>
    </location>
</feature>
<evidence type="ECO:0000256" key="3">
    <source>
        <dbReference type="ARBA" id="ARBA00004239"/>
    </source>
</evidence>
<evidence type="ECO:0000256" key="11">
    <source>
        <dbReference type="ARBA" id="ARBA00022837"/>
    </source>
</evidence>
<evidence type="ECO:0000256" key="6">
    <source>
        <dbReference type="ARBA" id="ARBA00022670"/>
    </source>
</evidence>
<comment type="function">
    <text evidence="2">Secreted tripeptidyl-peptidase which degrades proteins at acidic pHs and is involved in virulence.</text>
</comment>
<evidence type="ECO:0000256" key="5">
    <source>
        <dbReference type="ARBA" id="ARBA00022525"/>
    </source>
</evidence>